<dbReference type="OrthoDB" id="9809543at2"/>
<dbReference type="Pfam" id="PF09955">
    <property type="entry name" value="DUF2189"/>
    <property type="match status" value="1"/>
</dbReference>
<keyword evidence="1" id="KW-0472">Membrane</keyword>
<dbReference type="Proteomes" id="UP000007058">
    <property type="component" value="Chromosome"/>
</dbReference>
<feature type="transmembrane region" description="Helical" evidence="1">
    <location>
        <begin position="200"/>
        <end position="216"/>
    </location>
</feature>
<dbReference type="STRING" id="342108.amb4323"/>
<dbReference type="InterPro" id="IPR018692">
    <property type="entry name" value="DUF2189"/>
</dbReference>
<reference evidence="2 3" key="1">
    <citation type="journal article" date="2005" name="DNA Res.">
        <title>Complete genome sequence of the facultative anaerobic magnetotactic bacterium Magnetospirillum sp. strain AMB-1.</title>
        <authorList>
            <person name="Matsunaga T."/>
            <person name="Okamura Y."/>
            <person name="Fukuda Y."/>
            <person name="Wahyudi A.T."/>
            <person name="Murase Y."/>
            <person name="Takeyama H."/>
        </authorList>
    </citation>
    <scope>NUCLEOTIDE SEQUENCE [LARGE SCALE GENOMIC DNA]</scope>
    <source>
        <strain evidence="3">ATCC 700264 / AMB-1</strain>
    </source>
</reference>
<dbReference type="HOGENOM" id="CLU_067791_0_0_5"/>
<evidence type="ECO:0000313" key="3">
    <source>
        <dbReference type="Proteomes" id="UP000007058"/>
    </source>
</evidence>
<keyword evidence="1" id="KW-0812">Transmembrane</keyword>
<keyword evidence="1" id="KW-1133">Transmembrane helix</keyword>
<sequence>MAVTGTVPPQAAPLRRERVRAVSVPQVLGWIGAGWRDTRRAAPFSLFYGAAFVLAGFAVTGGLALAGLEYLITPLVEGFMLVAPLLALGLYEVSRRLERGEPLDWRPILTCWRPNRFHMMTAGLIYMLFLMIWARLAVIIFAVCFPSQPTDWRSLLEVLPTLDGIAFIITSTVFGGALATIAFVTNVVTLPVMLDRHTDFFAGAALSVMAVARNPGPMVLWAALLAGITGLGLALGLVGLVVALPVVGHASWHAYRDLVVPED</sequence>
<feature type="transmembrane region" description="Helical" evidence="1">
    <location>
        <begin position="46"/>
        <end position="65"/>
    </location>
</feature>
<feature type="transmembrane region" description="Helical" evidence="1">
    <location>
        <begin position="71"/>
        <end position="91"/>
    </location>
</feature>
<dbReference type="AlphaFoldDB" id="Q2VZ48"/>
<gene>
    <name evidence="2" type="ordered locus">amb4323</name>
</gene>
<feature type="transmembrane region" description="Helical" evidence="1">
    <location>
        <begin position="165"/>
        <end position="188"/>
    </location>
</feature>
<evidence type="ECO:0000256" key="1">
    <source>
        <dbReference type="SAM" id="Phobius"/>
    </source>
</evidence>
<accession>Q2VZ48</accession>
<feature type="transmembrane region" description="Helical" evidence="1">
    <location>
        <begin position="222"/>
        <end position="247"/>
    </location>
</feature>
<feature type="transmembrane region" description="Helical" evidence="1">
    <location>
        <begin position="123"/>
        <end position="145"/>
    </location>
</feature>
<protein>
    <submittedName>
        <fullName evidence="2">Predicted integral membrane protein</fullName>
    </submittedName>
</protein>
<dbReference type="RefSeq" id="WP_011386671.1">
    <property type="nucleotide sequence ID" value="NC_007626.1"/>
</dbReference>
<dbReference type="EMBL" id="AP007255">
    <property type="protein sequence ID" value="BAE53127.1"/>
    <property type="molecule type" value="Genomic_DNA"/>
</dbReference>
<name>Q2VZ48_PARM1</name>
<evidence type="ECO:0000313" key="2">
    <source>
        <dbReference type="EMBL" id="BAE53127.1"/>
    </source>
</evidence>
<proteinExistence type="predicted"/>
<keyword evidence="3" id="KW-1185">Reference proteome</keyword>
<dbReference type="KEGG" id="mag:amb4323"/>
<organism evidence="2 3">
    <name type="scientific">Paramagnetospirillum magneticum (strain ATCC 700264 / AMB-1)</name>
    <name type="common">Magnetospirillum magneticum</name>
    <dbReference type="NCBI Taxonomy" id="342108"/>
    <lineage>
        <taxon>Bacteria</taxon>
        <taxon>Pseudomonadati</taxon>
        <taxon>Pseudomonadota</taxon>
        <taxon>Alphaproteobacteria</taxon>
        <taxon>Rhodospirillales</taxon>
        <taxon>Magnetospirillaceae</taxon>
        <taxon>Paramagnetospirillum</taxon>
    </lineage>
</organism>